<evidence type="ECO:0000259" key="5">
    <source>
        <dbReference type="Pfam" id="PF01494"/>
    </source>
</evidence>
<dbReference type="SUPFAM" id="SSF51905">
    <property type="entry name" value="FAD/NAD(P)-binding domain"/>
    <property type="match status" value="1"/>
</dbReference>
<protein>
    <submittedName>
        <fullName evidence="6">Putative monooxygenase fad-binding protein</fullName>
    </submittedName>
</protein>
<dbReference type="Pfam" id="PF01494">
    <property type="entry name" value="FAD_binding_3"/>
    <property type="match status" value="2"/>
</dbReference>
<dbReference type="PANTHER" id="PTHR46972:SF1">
    <property type="entry name" value="FAD DEPENDENT OXIDOREDUCTASE DOMAIN-CONTAINING PROTEIN"/>
    <property type="match status" value="1"/>
</dbReference>
<keyword evidence="1" id="KW-0285">Flavoprotein</keyword>
<evidence type="ECO:0000313" key="6">
    <source>
        <dbReference type="EMBL" id="KKY18352.1"/>
    </source>
</evidence>
<organism evidence="6 7">
    <name type="scientific">Phaeomoniella chlamydospora</name>
    <name type="common">Phaeoacremonium chlamydosporum</name>
    <dbReference type="NCBI Taxonomy" id="158046"/>
    <lineage>
        <taxon>Eukaryota</taxon>
        <taxon>Fungi</taxon>
        <taxon>Dikarya</taxon>
        <taxon>Ascomycota</taxon>
        <taxon>Pezizomycotina</taxon>
        <taxon>Eurotiomycetes</taxon>
        <taxon>Chaetothyriomycetidae</taxon>
        <taxon>Phaeomoniellales</taxon>
        <taxon>Phaeomoniellaceae</taxon>
        <taxon>Phaeomoniella</taxon>
    </lineage>
</organism>
<dbReference type="OrthoDB" id="655030at2759"/>
<dbReference type="GO" id="GO:0071949">
    <property type="term" value="F:FAD binding"/>
    <property type="evidence" value="ECO:0007669"/>
    <property type="project" value="InterPro"/>
</dbReference>
<gene>
    <name evidence="6" type="ORF">UCRPC4_g05013</name>
</gene>
<feature type="domain" description="FAD-binding" evidence="5">
    <location>
        <begin position="312"/>
        <end position="369"/>
    </location>
</feature>
<evidence type="ECO:0000256" key="4">
    <source>
        <dbReference type="ARBA" id="ARBA00023033"/>
    </source>
</evidence>
<dbReference type="EMBL" id="LCWF01000125">
    <property type="protein sequence ID" value="KKY18352.1"/>
    <property type="molecule type" value="Genomic_DNA"/>
</dbReference>
<sequence length="439" mass="48504">MGPSIAIIGGGPAGLTLAKLLDSSPHTRDCYTVFEADESASSRVHSGGSLDLHVESGIAALQKAGLYAEFVKRARFGGAEDLIISDQNGKEWFRKISDTTDEQFDRDHLPEHARPEIDRTDLLEMLLHSVRDAVMCWNHKIASVSDDGILTFQSGRTAGPFDLVIGADGAWSKVRHVLTAPMPRYSGISGFQLRVLHGKERHPQVAQSIGRGNHFCYSNGASLTGQTLGDGSYTLGTWGRRPESWPEEVKQMSNNDPMQIKEAILDAYRGWCPEFRVWLQASEPSAAYQRGWGLFELPIEGDGPRWTHKQGFTLIGDAAHLMTPFAGEGVNVAMLDALELSTNIIAAFERASDQDVQSLDEAARAFEKGMFPRAHKVMKKTHRNKTMMFHSEGPEVFIKVMRQMMEAAGLPPDTQLPPEKAGEMIGDYLEKQRQGKAQQ</sequence>
<dbReference type="Gene3D" id="3.50.50.60">
    <property type="entry name" value="FAD/NAD(P)-binding domain"/>
    <property type="match status" value="1"/>
</dbReference>
<dbReference type="GO" id="GO:0004497">
    <property type="term" value="F:monooxygenase activity"/>
    <property type="evidence" value="ECO:0007669"/>
    <property type="project" value="UniProtKB-KW"/>
</dbReference>
<dbReference type="Proteomes" id="UP000053317">
    <property type="component" value="Unassembled WGS sequence"/>
</dbReference>
<accession>A0A0G2E5T7</accession>
<keyword evidence="7" id="KW-1185">Reference proteome</keyword>
<dbReference type="InterPro" id="IPR036188">
    <property type="entry name" value="FAD/NAD-bd_sf"/>
</dbReference>
<evidence type="ECO:0000256" key="3">
    <source>
        <dbReference type="ARBA" id="ARBA00023002"/>
    </source>
</evidence>
<keyword evidence="3" id="KW-0560">Oxidoreductase</keyword>
<dbReference type="PRINTS" id="PR00420">
    <property type="entry name" value="RNGMNOXGNASE"/>
</dbReference>
<dbReference type="AlphaFoldDB" id="A0A0G2E5T7"/>
<evidence type="ECO:0000256" key="1">
    <source>
        <dbReference type="ARBA" id="ARBA00022630"/>
    </source>
</evidence>
<comment type="caution">
    <text evidence="6">The sequence shown here is derived from an EMBL/GenBank/DDBJ whole genome shotgun (WGS) entry which is preliminary data.</text>
</comment>
<dbReference type="PANTHER" id="PTHR46972">
    <property type="entry name" value="MONOOXYGENASE ASQM-RELATED"/>
    <property type="match status" value="1"/>
</dbReference>
<evidence type="ECO:0000313" key="7">
    <source>
        <dbReference type="Proteomes" id="UP000053317"/>
    </source>
</evidence>
<reference evidence="6 7" key="2">
    <citation type="submission" date="2015-05" db="EMBL/GenBank/DDBJ databases">
        <authorList>
            <person name="Morales-Cruz A."/>
            <person name="Amrine K.C."/>
            <person name="Cantu D."/>
        </authorList>
    </citation>
    <scope>NUCLEOTIDE SEQUENCE [LARGE SCALE GENOMIC DNA]</scope>
    <source>
        <strain evidence="6">UCRPC4</strain>
    </source>
</reference>
<keyword evidence="4 6" id="KW-0503">Monooxygenase</keyword>
<feature type="domain" description="FAD-binding" evidence="5">
    <location>
        <begin position="5"/>
        <end position="250"/>
    </location>
</feature>
<evidence type="ECO:0000256" key="2">
    <source>
        <dbReference type="ARBA" id="ARBA00022827"/>
    </source>
</evidence>
<name>A0A0G2E5T7_PHACM</name>
<reference evidence="6 7" key="1">
    <citation type="submission" date="2015-05" db="EMBL/GenBank/DDBJ databases">
        <title>Distinctive expansion of gene families associated with plant cell wall degradation and secondary metabolism in the genomes of grapevine trunk pathogens.</title>
        <authorList>
            <person name="Lawrence D.P."/>
            <person name="Travadon R."/>
            <person name="Rolshausen P.E."/>
            <person name="Baumgartner K."/>
        </authorList>
    </citation>
    <scope>NUCLEOTIDE SEQUENCE [LARGE SCALE GENOMIC DNA]</scope>
    <source>
        <strain evidence="6">UCRPC4</strain>
    </source>
</reference>
<keyword evidence="2" id="KW-0274">FAD</keyword>
<dbReference type="InterPro" id="IPR002938">
    <property type="entry name" value="FAD-bd"/>
</dbReference>
<proteinExistence type="predicted"/>